<dbReference type="EMBL" id="LR796321">
    <property type="protein sequence ID" value="CAB4136555.1"/>
    <property type="molecule type" value="Genomic_DNA"/>
</dbReference>
<evidence type="ECO:0000313" key="4">
    <source>
        <dbReference type="EMBL" id="CAB5229760.1"/>
    </source>
</evidence>
<organism evidence="4">
    <name type="scientific">uncultured Caudovirales phage</name>
    <dbReference type="NCBI Taxonomy" id="2100421"/>
    <lineage>
        <taxon>Viruses</taxon>
        <taxon>Duplodnaviria</taxon>
        <taxon>Heunggongvirae</taxon>
        <taxon>Uroviricota</taxon>
        <taxon>Caudoviricetes</taxon>
        <taxon>Peduoviridae</taxon>
        <taxon>Maltschvirus</taxon>
        <taxon>Maltschvirus maltsch</taxon>
    </lineage>
</organism>
<dbReference type="InterPro" id="IPR006448">
    <property type="entry name" value="Phage_term_ssu_P27"/>
</dbReference>
<sequence length="160" mass="17476">MTRGRKPNKRQLLSLNPNPRPSTTNPSPVEWDVNDPRMPDWLDATGQKKWHELLTGLKPMAILSSVDADAIAVYCAMYSQVIRCQQQINESGGFIKEDGRPKKSDPAVDQLTSLSARLSTLGKSLGLSPMARSKMVSDPVVSQGNWIKDLCGVDIGANGD</sequence>
<evidence type="ECO:0000313" key="3">
    <source>
        <dbReference type="EMBL" id="CAB4203826.1"/>
    </source>
</evidence>
<dbReference type="Pfam" id="PF05119">
    <property type="entry name" value="Terminase_4"/>
    <property type="match status" value="1"/>
</dbReference>
<accession>A0A6J7XF38</accession>
<dbReference type="NCBIfam" id="TIGR01558">
    <property type="entry name" value="sm_term_P27"/>
    <property type="match status" value="1"/>
</dbReference>
<evidence type="ECO:0000313" key="2">
    <source>
        <dbReference type="EMBL" id="CAB4136555.1"/>
    </source>
</evidence>
<gene>
    <name evidence="3" type="ORF">UFOVP1388_9</name>
    <name evidence="4" type="ORF">UFOVP1565_14</name>
    <name evidence="2" type="ORF">UFOVP311_30</name>
</gene>
<reference evidence="4" key="1">
    <citation type="submission" date="2020-05" db="EMBL/GenBank/DDBJ databases">
        <authorList>
            <person name="Chiriac C."/>
            <person name="Salcher M."/>
            <person name="Ghai R."/>
            <person name="Kavagutti S V."/>
        </authorList>
    </citation>
    <scope>NUCLEOTIDE SEQUENCE</scope>
</reference>
<proteinExistence type="predicted"/>
<dbReference type="EMBL" id="LR798408">
    <property type="protein sequence ID" value="CAB5229760.1"/>
    <property type="molecule type" value="Genomic_DNA"/>
</dbReference>
<dbReference type="EMBL" id="LR797344">
    <property type="protein sequence ID" value="CAB4203826.1"/>
    <property type="molecule type" value="Genomic_DNA"/>
</dbReference>
<name>A0A6J7XF38_9CAUD</name>
<evidence type="ECO:0000256" key="1">
    <source>
        <dbReference type="SAM" id="MobiDB-lite"/>
    </source>
</evidence>
<protein>
    <submittedName>
        <fullName evidence="4">COG3747 Phage terminase, small subunit</fullName>
    </submittedName>
</protein>
<feature type="region of interest" description="Disordered" evidence="1">
    <location>
        <begin position="1"/>
        <end position="34"/>
    </location>
</feature>